<dbReference type="InterPro" id="IPR029787">
    <property type="entry name" value="Nucleotide_cyclase"/>
</dbReference>
<dbReference type="SUPFAM" id="SSF55073">
    <property type="entry name" value="Nucleotide cyclase"/>
    <property type="match status" value="1"/>
</dbReference>
<dbReference type="Pfam" id="PF00990">
    <property type="entry name" value="GGDEF"/>
    <property type="match status" value="1"/>
</dbReference>
<dbReference type="InterPro" id="IPR000014">
    <property type="entry name" value="PAS"/>
</dbReference>
<dbReference type="Pfam" id="PF17152">
    <property type="entry name" value="CHASE8"/>
    <property type="match status" value="1"/>
</dbReference>
<dbReference type="InterPro" id="IPR003660">
    <property type="entry name" value="HAMP_dom"/>
</dbReference>
<dbReference type="SUPFAM" id="SSF158472">
    <property type="entry name" value="HAMP domain-like"/>
    <property type="match status" value="1"/>
</dbReference>
<dbReference type="SMART" id="SM00304">
    <property type="entry name" value="HAMP"/>
    <property type="match status" value="1"/>
</dbReference>
<dbReference type="RefSeq" id="WP_005480854.1">
    <property type="nucleotide sequence ID" value="NZ_CANUHY010000004.1"/>
</dbReference>
<dbReference type="Proteomes" id="UP000214596">
    <property type="component" value="Unassembled WGS sequence"/>
</dbReference>
<dbReference type="SMART" id="SM00091">
    <property type="entry name" value="PAS"/>
    <property type="match status" value="2"/>
</dbReference>
<dbReference type="SUPFAM" id="SSF55785">
    <property type="entry name" value="PYP-like sensor domain (PAS domain)"/>
    <property type="match status" value="2"/>
</dbReference>
<dbReference type="Gene3D" id="3.30.70.270">
    <property type="match status" value="1"/>
</dbReference>
<dbReference type="Gene3D" id="6.10.340.10">
    <property type="match status" value="1"/>
</dbReference>
<dbReference type="InterPro" id="IPR033417">
    <property type="entry name" value="CHASE8"/>
</dbReference>
<dbReference type="CDD" id="cd00130">
    <property type="entry name" value="PAS"/>
    <property type="match status" value="1"/>
</dbReference>
<dbReference type="AlphaFoldDB" id="A0A0M2IGT9"/>
<evidence type="ECO:0000256" key="1">
    <source>
        <dbReference type="ARBA" id="ARBA00001946"/>
    </source>
</evidence>
<dbReference type="CDD" id="cd01949">
    <property type="entry name" value="GGDEF"/>
    <property type="match status" value="1"/>
</dbReference>
<dbReference type="STRING" id="670.ACZ92_07545"/>
<dbReference type="SMR" id="A0A0M2IGT9"/>
<organism evidence="2 3">
    <name type="scientific">Vibrio parahaemolyticus</name>
    <dbReference type="NCBI Taxonomy" id="670"/>
    <lineage>
        <taxon>Bacteria</taxon>
        <taxon>Pseudomonadati</taxon>
        <taxon>Pseudomonadota</taxon>
        <taxon>Gammaproteobacteria</taxon>
        <taxon>Vibrionales</taxon>
        <taxon>Vibrionaceae</taxon>
        <taxon>Vibrio</taxon>
    </lineage>
</organism>
<gene>
    <name evidence="2" type="ORF">CA163_04965</name>
</gene>
<reference evidence="2 3" key="1">
    <citation type="journal article" date="2017" name="Appl. Environ. Microbiol.">
        <title>Parallel evolution of two clades of a major Atlantic endemic Vibrio parahaemolyticus pathogen lineage by independent acquisition of related pathogenicity islands.</title>
        <authorList>
            <person name="Xu F."/>
            <person name="Gonzalez-Escalona N."/>
            <person name="Drees K.P."/>
            <person name="Sebra R.P."/>
            <person name="Cooper V.S."/>
            <person name="Jones S.H."/>
            <person name="Whistler C.A."/>
        </authorList>
    </citation>
    <scope>NUCLEOTIDE SEQUENCE [LARGE SCALE GENOMIC DNA]</scope>
    <source>
        <strain evidence="2 3">MAVP-3</strain>
    </source>
</reference>
<dbReference type="GO" id="GO:0007165">
    <property type="term" value="P:signal transduction"/>
    <property type="evidence" value="ECO:0007669"/>
    <property type="project" value="InterPro"/>
</dbReference>
<dbReference type="GO" id="GO:0006355">
    <property type="term" value="P:regulation of DNA-templated transcription"/>
    <property type="evidence" value="ECO:0007669"/>
    <property type="project" value="InterPro"/>
</dbReference>
<dbReference type="InterPro" id="IPR052155">
    <property type="entry name" value="Biofilm_reg_signaling"/>
</dbReference>
<dbReference type="Pfam" id="PF00989">
    <property type="entry name" value="PAS"/>
    <property type="match status" value="1"/>
</dbReference>
<dbReference type="InterPro" id="IPR035965">
    <property type="entry name" value="PAS-like_dom_sf"/>
</dbReference>
<dbReference type="PROSITE" id="PS50885">
    <property type="entry name" value="HAMP"/>
    <property type="match status" value="1"/>
</dbReference>
<comment type="cofactor">
    <cofactor evidence="1">
        <name>Mg(2+)</name>
        <dbReference type="ChEBI" id="CHEBI:18420"/>
    </cofactor>
</comment>
<dbReference type="EMBL" id="NIXT01000169">
    <property type="protein sequence ID" value="OXE33925.1"/>
    <property type="molecule type" value="Genomic_DNA"/>
</dbReference>
<dbReference type="Pfam" id="PF13426">
    <property type="entry name" value="PAS_9"/>
    <property type="match status" value="1"/>
</dbReference>
<dbReference type="PANTHER" id="PTHR44757">
    <property type="entry name" value="DIGUANYLATE CYCLASE DGCP"/>
    <property type="match status" value="1"/>
</dbReference>
<dbReference type="PROSITE" id="PS50887">
    <property type="entry name" value="GGDEF"/>
    <property type="match status" value="1"/>
</dbReference>
<name>A0A0M2IGT9_VIBPH</name>
<sequence length="652" mass="73423">MSLRAKLIWPILVFITAIFVASKGYTSYTAYQSSKHELVEQTRKLINNVSYSIKDALTTKNKRKAQTILADLIEQPNVSRVKLYDRANELFVLLEGSGESAPVPNQNERSKLDALGYALSAKFLYVLEPIIHEGHVIGSIRVTLSYIPIINAQHSFLKDAGVLLLILAAGGIIFYITIDRIILRPLLDLNGAIQDVTFGNASHVQIRHHSKDELGEVIHAFNRMMTKLRKREKQRQHSLATLEQKRAFSEEVIESIQYALVITDNLGTIIHSNAATQHIFQKTPEALENANIRDLIKTKMPNELSQILSRCLECDDIHLQNIDNEQQLSLTTRRLSNHGYLLFAIQDITEIEEAMNRQRVAGRVFEASQDGLIVLNHKGVITMVNPAVTKLVGLEIDQLVGQSFIQTIRWRKLQEMMPSIIESIENYGVWQGEVIEQNHLGLLVPMFARVNRIVKCENNGFYDLVIILTDLSNAKEMERLEYLAHHDALTGLANRSKFHLELEDLVQRSGYQRDEFAVLYLDLDGFKEINDTYGHDAGDEVLKRVADRLTSATRHSDLIARLSGDEFVMLVNPANQKVVTRIAEQLLESICAPIEYKGNELKVGVSIGVKLVGVNERDATRILKSADTAMYQAKKAGKGQAILMGCELQETV</sequence>
<dbReference type="OMA" id="LECDDIH"/>
<dbReference type="Gene3D" id="3.30.450.20">
    <property type="entry name" value="PAS domain"/>
    <property type="match status" value="2"/>
</dbReference>
<dbReference type="PANTHER" id="PTHR44757:SF2">
    <property type="entry name" value="BIOFILM ARCHITECTURE MAINTENANCE PROTEIN MBAA"/>
    <property type="match status" value="1"/>
</dbReference>
<dbReference type="InterPro" id="IPR013767">
    <property type="entry name" value="PAS_fold"/>
</dbReference>
<dbReference type="GeneID" id="1191567"/>
<dbReference type="InterPro" id="IPR043128">
    <property type="entry name" value="Rev_trsase/Diguanyl_cyclase"/>
</dbReference>
<evidence type="ECO:0000313" key="2">
    <source>
        <dbReference type="EMBL" id="OXE33925.1"/>
    </source>
</evidence>
<evidence type="ECO:0000313" key="3">
    <source>
        <dbReference type="Proteomes" id="UP000214596"/>
    </source>
</evidence>
<protein>
    <submittedName>
        <fullName evidence="2">Diguanylate cyclase</fullName>
    </submittedName>
</protein>
<dbReference type="FunFam" id="3.30.70.270:FF:000001">
    <property type="entry name" value="Diguanylate cyclase domain protein"/>
    <property type="match status" value="1"/>
</dbReference>
<dbReference type="SMART" id="SM00267">
    <property type="entry name" value="GGDEF"/>
    <property type="match status" value="1"/>
</dbReference>
<dbReference type="NCBIfam" id="TIGR00229">
    <property type="entry name" value="sensory_box"/>
    <property type="match status" value="1"/>
</dbReference>
<dbReference type="GO" id="GO:0016020">
    <property type="term" value="C:membrane"/>
    <property type="evidence" value="ECO:0007669"/>
    <property type="project" value="InterPro"/>
</dbReference>
<proteinExistence type="predicted"/>
<dbReference type="CDD" id="cd06225">
    <property type="entry name" value="HAMP"/>
    <property type="match status" value="1"/>
</dbReference>
<dbReference type="NCBIfam" id="TIGR00254">
    <property type="entry name" value="GGDEF"/>
    <property type="match status" value="1"/>
</dbReference>
<dbReference type="OrthoDB" id="9812260at2"/>
<comment type="caution">
    <text evidence="2">The sequence shown here is derived from an EMBL/GenBank/DDBJ whole genome shotgun (WGS) entry which is preliminary data.</text>
</comment>
<dbReference type="GO" id="GO:0003824">
    <property type="term" value="F:catalytic activity"/>
    <property type="evidence" value="ECO:0007669"/>
    <property type="project" value="UniProtKB-ARBA"/>
</dbReference>
<dbReference type="PROSITE" id="PS50112">
    <property type="entry name" value="PAS"/>
    <property type="match status" value="1"/>
</dbReference>
<accession>A0A0M2IGT9</accession>
<dbReference type="InterPro" id="IPR000160">
    <property type="entry name" value="GGDEF_dom"/>
</dbReference>
<dbReference type="Pfam" id="PF00672">
    <property type="entry name" value="HAMP"/>
    <property type="match status" value="1"/>
</dbReference>